<reference evidence="3 4" key="1">
    <citation type="submission" date="2024-02" db="EMBL/GenBank/DDBJ databases">
        <title>Chromosome-scale genome assembly of the rough periwinkle Littorina saxatilis.</title>
        <authorList>
            <person name="De Jode A."/>
            <person name="Faria R."/>
            <person name="Formenti G."/>
            <person name="Sims Y."/>
            <person name="Smith T.P."/>
            <person name="Tracey A."/>
            <person name="Wood J.M.D."/>
            <person name="Zagrodzka Z.B."/>
            <person name="Johannesson K."/>
            <person name="Butlin R.K."/>
            <person name="Leder E.H."/>
        </authorList>
    </citation>
    <scope>NUCLEOTIDE SEQUENCE [LARGE SCALE GENOMIC DNA]</scope>
    <source>
        <strain evidence="3">Snail1</strain>
        <tissue evidence="3">Muscle</tissue>
    </source>
</reference>
<proteinExistence type="predicted"/>
<keyword evidence="4" id="KW-1185">Reference proteome</keyword>
<dbReference type="InterPro" id="IPR036322">
    <property type="entry name" value="WD40_repeat_dom_sf"/>
</dbReference>
<feature type="repeat" description="WD" evidence="1">
    <location>
        <begin position="470"/>
        <end position="501"/>
    </location>
</feature>
<dbReference type="AlphaFoldDB" id="A0AAN9BYN2"/>
<protein>
    <recommendedName>
        <fullName evidence="5">DDB1- and CUL4-associated factor 11</fullName>
    </recommendedName>
</protein>
<feature type="compositionally biased region" description="Acidic residues" evidence="2">
    <location>
        <begin position="62"/>
        <end position="72"/>
    </location>
</feature>
<dbReference type="FunFam" id="2.130.10.10:FF:000115">
    <property type="entry name" value="DDB1- and CUL4-associated factor 11 isoform X1"/>
    <property type="match status" value="1"/>
</dbReference>
<evidence type="ECO:0008006" key="5">
    <source>
        <dbReference type="Google" id="ProtNLM"/>
    </source>
</evidence>
<dbReference type="PANTHER" id="PTHR19847">
    <property type="entry name" value="DDB1- AND CUL4-ASSOCIATED FACTOR 11"/>
    <property type="match status" value="1"/>
</dbReference>
<dbReference type="Gene3D" id="2.130.10.10">
    <property type="entry name" value="YVTN repeat-like/Quinoprotein amine dehydrogenase"/>
    <property type="match status" value="3"/>
</dbReference>
<organism evidence="3 4">
    <name type="scientific">Littorina saxatilis</name>
    <dbReference type="NCBI Taxonomy" id="31220"/>
    <lineage>
        <taxon>Eukaryota</taxon>
        <taxon>Metazoa</taxon>
        <taxon>Spiralia</taxon>
        <taxon>Lophotrochozoa</taxon>
        <taxon>Mollusca</taxon>
        <taxon>Gastropoda</taxon>
        <taxon>Caenogastropoda</taxon>
        <taxon>Littorinimorpha</taxon>
        <taxon>Littorinoidea</taxon>
        <taxon>Littorinidae</taxon>
        <taxon>Littorina</taxon>
    </lineage>
</organism>
<dbReference type="InterPro" id="IPR001680">
    <property type="entry name" value="WD40_rpt"/>
</dbReference>
<sequence length="561" mass="63743">MTADVDVRHLSANFGGHVGSVGVGLVNMGVDIGEQYYTDDMEVEDGHAYRRRHGQIRFVTSDNDESEGDSDIESVGPPRPPARETSPDVSSIDSNHIKEKVLRESGRWTSNKKSRLTIPTLAHLMQRREIGMDARHHFTKGDQCLVNSRFLPNRYEKLASYHHKVFCGTYSQSGDIFLSACQDQHVRIYDTKQGNFELMKTIRARDVGWSVLDVAFSPDSNYMIYSSWSDCIHLCNIHGDHDVHESLVLSPGEHSFCIFSLMFSCDNREIIGGANDGCLYIYDRESNQRTLKIDAHDDDVNCVSFADNSSQILYSGGDDGLCKVWDRRTLREDSPAPVGVMAGHVDGITYIDTKGDARYFVSNSKDQTIKLWDNRMFSPKEGVEATKKAVSSQRWDYRWQQVPRNLNRKKSVSGDTSVMTYRGHCVLHTLIRARFSPAFTTGQRYIYSGCATGSVVVYDLLTGKVVKNLDGGHRSCVRDVSWHPYENNIISSSWDGTVGKWGYFDYWAHEAEEGEEKLGEDLEEEDDGRFSYRTRRQTAFKRSDRSRCKDEKNGCFNKLYD</sequence>
<feature type="repeat" description="WD" evidence="1">
    <location>
        <begin position="293"/>
        <end position="326"/>
    </location>
</feature>
<evidence type="ECO:0000313" key="4">
    <source>
        <dbReference type="Proteomes" id="UP001374579"/>
    </source>
</evidence>
<evidence type="ECO:0000256" key="1">
    <source>
        <dbReference type="PROSITE-ProRule" id="PRU00221"/>
    </source>
</evidence>
<dbReference type="FunFam" id="2.130.10.10:FF:000492">
    <property type="entry name" value="LEC14B homolog isoform X2"/>
    <property type="match status" value="1"/>
</dbReference>
<feature type="repeat" description="WD" evidence="1">
    <location>
        <begin position="341"/>
        <end position="373"/>
    </location>
</feature>
<evidence type="ECO:0000313" key="3">
    <source>
        <dbReference type="EMBL" id="KAK7113969.1"/>
    </source>
</evidence>
<dbReference type="SUPFAM" id="SSF50978">
    <property type="entry name" value="WD40 repeat-like"/>
    <property type="match status" value="1"/>
</dbReference>
<dbReference type="InterPro" id="IPR051859">
    <property type="entry name" value="DCAF"/>
</dbReference>
<keyword evidence="1" id="KW-0853">WD repeat</keyword>
<dbReference type="Pfam" id="PF00400">
    <property type="entry name" value="WD40"/>
    <property type="match status" value="5"/>
</dbReference>
<dbReference type="SMART" id="SM00320">
    <property type="entry name" value="WD40"/>
    <property type="match status" value="7"/>
</dbReference>
<dbReference type="InterPro" id="IPR015943">
    <property type="entry name" value="WD40/YVTN_repeat-like_dom_sf"/>
</dbReference>
<feature type="compositionally biased region" description="Basic and acidic residues" evidence="2">
    <location>
        <begin position="95"/>
        <end position="104"/>
    </location>
</feature>
<dbReference type="PROSITE" id="PS50082">
    <property type="entry name" value="WD_REPEATS_2"/>
    <property type="match status" value="3"/>
</dbReference>
<dbReference type="PANTHER" id="PTHR19847:SF7">
    <property type="entry name" value="DDB1- AND CUL4-ASSOCIATED FACTOR 11"/>
    <property type="match status" value="1"/>
</dbReference>
<evidence type="ECO:0000256" key="2">
    <source>
        <dbReference type="SAM" id="MobiDB-lite"/>
    </source>
</evidence>
<dbReference type="PROSITE" id="PS50294">
    <property type="entry name" value="WD_REPEATS_REGION"/>
    <property type="match status" value="2"/>
</dbReference>
<feature type="region of interest" description="Disordered" evidence="2">
    <location>
        <begin position="54"/>
        <end position="104"/>
    </location>
</feature>
<accession>A0AAN9BYN2</accession>
<dbReference type="GO" id="GO:0080008">
    <property type="term" value="C:Cul4-RING E3 ubiquitin ligase complex"/>
    <property type="evidence" value="ECO:0007669"/>
    <property type="project" value="TreeGrafter"/>
</dbReference>
<comment type="caution">
    <text evidence="3">The sequence shown here is derived from an EMBL/GenBank/DDBJ whole genome shotgun (WGS) entry which is preliminary data.</text>
</comment>
<gene>
    <name evidence="3" type="ORF">V1264_000114</name>
</gene>
<dbReference type="EMBL" id="JBAMIC010000001">
    <property type="protein sequence ID" value="KAK7113969.1"/>
    <property type="molecule type" value="Genomic_DNA"/>
</dbReference>
<dbReference type="Proteomes" id="UP001374579">
    <property type="component" value="Unassembled WGS sequence"/>
</dbReference>
<dbReference type="GO" id="GO:0043161">
    <property type="term" value="P:proteasome-mediated ubiquitin-dependent protein catabolic process"/>
    <property type="evidence" value="ECO:0007669"/>
    <property type="project" value="TreeGrafter"/>
</dbReference>
<name>A0AAN9BYN2_9CAEN</name>